<gene>
    <name evidence="1" type="ORF">BpHYR1_023134</name>
</gene>
<keyword evidence="2" id="KW-1185">Reference proteome</keyword>
<accession>A0A3M7QHM1</accession>
<dbReference type="Proteomes" id="UP000276133">
    <property type="component" value="Unassembled WGS sequence"/>
</dbReference>
<dbReference type="AlphaFoldDB" id="A0A3M7QHM1"/>
<protein>
    <submittedName>
        <fullName evidence="1">Uncharacterized protein</fullName>
    </submittedName>
</protein>
<comment type="caution">
    <text evidence="1">The sequence shown here is derived from an EMBL/GenBank/DDBJ whole genome shotgun (WGS) entry which is preliminary data.</text>
</comment>
<sequence>MQCFVLRLRAAWLVRPERLDQSQQDLANKRILNEKTTNRAVKNTIERELVLIERPAIKSLLRKNIQKKSEKEIINLIKCFRPWALALVTILNPPILPAGFSRGILITI</sequence>
<evidence type="ECO:0000313" key="1">
    <source>
        <dbReference type="EMBL" id="RNA10465.1"/>
    </source>
</evidence>
<proteinExistence type="predicted"/>
<name>A0A3M7QHM1_BRAPC</name>
<reference evidence="1 2" key="1">
    <citation type="journal article" date="2018" name="Sci. Rep.">
        <title>Genomic signatures of local adaptation to the degree of environmental predictability in rotifers.</title>
        <authorList>
            <person name="Franch-Gras L."/>
            <person name="Hahn C."/>
            <person name="Garcia-Roger E.M."/>
            <person name="Carmona M.J."/>
            <person name="Serra M."/>
            <person name="Gomez A."/>
        </authorList>
    </citation>
    <scope>NUCLEOTIDE SEQUENCE [LARGE SCALE GENOMIC DNA]</scope>
    <source>
        <strain evidence="1">HYR1</strain>
    </source>
</reference>
<organism evidence="1 2">
    <name type="scientific">Brachionus plicatilis</name>
    <name type="common">Marine rotifer</name>
    <name type="synonym">Brachionus muelleri</name>
    <dbReference type="NCBI Taxonomy" id="10195"/>
    <lineage>
        <taxon>Eukaryota</taxon>
        <taxon>Metazoa</taxon>
        <taxon>Spiralia</taxon>
        <taxon>Gnathifera</taxon>
        <taxon>Rotifera</taxon>
        <taxon>Eurotatoria</taxon>
        <taxon>Monogononta</taxon>
        <taxon>Pseudotrocha</taxon>
        <taxon>Ploima</taxon>
        <taxon>Brachionidae</taxon>
        <taxon>Brachionus</taxon>
    </lineage>
</organism>
<evidence type="ECO:0000313" key="2">
    <source>
        <dbReference type="Proteomes" id="UP000276133"/>
    </source>
</evidence>
<dbReference type="EMBL" id="REGN01006194">
    <property type="protein sequence ID" value="RNA10465.1"/>
    <property type="molecule type" value="Genomic_DNA"/>
</dbReference>